<evidence type="ECO:0000313" key="1">
    <source>
        <dbReference type="EMBL" id="QQK04565.1"/>
    </source>
</evidence>
<sequence>MRDTAASRPPSNIPSYEYVERNALARAQNAAAELRAMFDAMSTFERTVAGKQIAVVRRLVEAVETM</sequence>
<dbReference type="EMBL" id="CP066770">
    <property type="protein sequence ID" value="QQK04565.1"/>
    <property type="molecule type" value="Genomic_DNA"/>
</dbReference>
<gene>
    <name evidence="1" type="ORF">JFN94_24740</name>
</gene>
<proteinExistence type="predicted"/>
<dbReference type="KEGG" id="bann:JFN94_24740"/>
<name>A0A7T6VIL5_9BURK</name>
<accession>A0A7T6VIL5</accession>
<organism evidence="1 2">
    <name type="scientific">Burkholderia anthina</name>
    <dbReference type="NCBI Taxonomy" id="179879"/>
    <lineage>
        <taxon>Bacteria</taxon>
        <taxon>Pseudomonadati</taxon>
        <taxon>Pseudomonadota</taxon>
        <taxon>Betaproteobacteria</taxon>
        <taxon>Burkholderiales</taxon>
        <taxon>Burkholderiaceae</taxon>
        <taxon>Burkholderia</taxon>
        <taxon>Burkholderia cepacia complex</taxon>
    </lineage>
</organism>
<evidence type="ECO:0000313" key="2">
    <source>
        <dbReference type="Proteomes" id="UP000596205"/>
    </source>
</evidence>
<protein>
    <submittedName>
        <fullName evidence="1">Uncharacterized protein</fullName>
    </submittedName>
</protein>
<dbReference type="AlphaFoldDB" id="A0A7T6VIL5"/>
<dbReference type="RefSeq" id="WP_199568768.1">
    <property type="nucleotide sequence ID" value="NZ_CP066770.1"/>
</dbReference>
<dbReference type="Proteomes" id="UP000596205">
    <property type="component" value="Chromosome 2"/>
</dbReference>
<reference evidence="1 2" key="1">
    <citation type="submission" date="2020-12" db="EMBL/GenBank/DDBJ databases">
        <title>Complete genome sequence of Burkholderia anthina BJQ0011.</title>
        <authorList>
            <person name="Xu Y."/>
        </authorList>
    </citation>
    <scope>NUCLEOTIDE SEQUENCE [LARGE SCALE GENOMIC DNA]</scope>
    <source>
        <strain evidence="1 2">BJQ0011</strain>
    </source>
</reference>